<reference evidence="1" key="1">
    <citation type="journal article" date="2021" name="Nat. Commun.">
        <title>Genetic determinants of endophytism in the Arabidopsis root mycobiome.</title>
        <authorList>
            <person name="Mesny F."/>
            <person name="Miyauchi S."/>
            <person name="Thiergart T."/>
            <person name="Pickel B."/>
            <person name="Atanasova L."/>
            <person name="Karlsson M."/>
            <person name="Huettel B."/>
            <person name="Barry K.W."/>
            <person name="Haridas S."/>
            <person name="Chen C."/>
            <person name="Bauer D."/>
            <person name="Andreopoulos W."/>
            <person name="Pangilinan J."/>
            <person name="LaButti K."/>
            <person name="Riley R."/>
            <person name="Lipzen A."/>
            <person name="Clum A."/>
            <person name="Drula E."/>
            <person name="Henrissat B."/>
            <person name="Kohler A."/>
            <person name="Grigoriev I.V."/>
            <person name="Martin F.M."/>
            <person name="Hacquard S."/>
        </authorList>
    </citation>
    <scope>NUCLEOTIDE SEQUENCE</scope>
    <source>
        <strain evidence="1">MPI-SDFR-AT-0073</strain>
    </source>
</reference>
<dbReference type="AlphaFoldDB" id="A0A9P8UCV2"/>
<dbReference type="RefSeq" id="XP_045954441.1">
    <property type="nucleotide sequence ID" value="XM_046100690.1"/>
</dbReference>
<evidence type="ECO:0000313" key="1">
    <source>
        <dbReference type="EMBL" id="KAH6647929.1"/>
    </source>
</evidence>
<comment type="caution">
    <text evidence="1">The sequence shown here is derived from an EMBL/GenBank/DDBJ whole genome shotgun (WGS) entry which is preliminary data.</text>
</comment>
<keyword evidence="2" id="KW-1185">Reference proteome</keyword>
<sequence length="195" mass="21805">MTGKVLFGILSADEPHFRSLCEAALTKLDKRRFVRNLSRILKIFHVKLSSEAETEAQKATAQLRHSKRGRNRINWLLQTSKTTGGSDQAIEEPDTSLEKQKFITRTPMKDSDAGSDVDSDVSLESGSYGAFSHVSSLRTCLQGTTAFLDLRRNFKFLFIPYDIRSVLESISKEEIWVSQRAGCIAGQSSESLDRG</sequence>
<evidence type="ECO:0000313" key="2">
    <source>
        <dbReference type="Proteomes" id="UP000758603"/>
    </source>
</evidence>
<gene>
    <name evidence="1" type="ORF">BKA67DRAFT_539759</name>
</gene>
<name>A0A9P8UCV2_9PEZI</name>
<accession>A0A9P8UCV2</accession>
<proteinExistence type="predicted"/>
<dbReference type="Proteomes" id="UP000758603">
    <property type="component" value="Unassembled WGS sequence"/>
</dbReference>
<organism evidence="1 2">
    <name type="scientific">Truncatella angustata</name>
    <dbReference type="NCBI Taxonomy" id="152316"/>
    <lineage>
        <taxon>Eukaryota</taxon>
        <taxon>Fungi</taxon>
        <taxon>Dikarya</taxon>
        <taxon>Ascomycota</taxon>
        <taxon>Pezizomycotina</taxon>
        <taxon>Sordariomycetes</taxon>
        <taxon>Xylariomycetidae</taxon>
        <taxon>Amphisphaeriales</taxon>
        <taxon>Sporocadaceae</taxon>
        <taxon>Truncatella</taxon>
    </lineage>
</organism>
<protein>
    <submittedName>
        <fullName evidence="1">Uncharacterized protein</fullName>
    </submittedName>
</protein>
<dbReference type="EMBL" id="JAGPXC010000008">
    <property type="protein sequence ID" value="KAH6647929.1"/>
    <property type="molecule type" value="Genomic_DNA"/>
</dbReference>
<dbReference type="OrthoDB" id="443402at2759"/>
<dbReference type="GeneID" id="70129582"/>